<keyword evidence="3" id="KW-1185">Reference proteome</keyword>
<reference evidence="3" key="1">
    <citation type="submission" date="2014-01" db="EMBL/GenBank/DDBJ databases">
        <title>The Genome Sequence of Anopheles farauti FAR1 (V2).</title>
        <authorList>
            <consortium name="The Broad Institute Genomics Platform"/>
            <person name="Neafsey D.E."/>
            <person name="Besansky N."/>
            <person name="Howell P."/>
            <person name="Walton C."/>
            <person name="Young S.K."/>
            <person name="Zeng Q."/>
            <person name="Gargeya S."/>
            <person name="Fitzgerald M."/>
            <person name="Haas B."/>
            <person name="Abouelleil A."/>
            <person name="Allen A.W."/>
            <person name="Alvarado L."/>
            <person name="Arachchi H.M."/>
            <person name="Berlin A.M."/>
            <person name="Chapman S.B."/>
            <person name="Gainer-Dewar J."/>
            <person name="Goldberg J."/>
            <person name="Griggs A."/>
            <person name="Gujja S."/>
            <person name="Hansen M."/>
            <person name="Howarth C."/>
            <person name="Imamovic A."/>
            <person name="Ireland A."/>
            <person name="Larimer J."/>
            <person name="McCowan C."/>
            <person name="Murphy C."/>
            <person name="Pearson M."/>
            <person name="Poon T.W."/>
            <person name="Priest M."/>
            <person name="Roberts A."/>
            <person name="Saif S."/>
            <person name="Shea T."/>
            <person name="Sisk P."/>
            <person name="Sykes S."/>
            <person name="Wortman J."/>
            <person name="Nusbaum C."/>
            <person name="Birren B."/>
        </authorList>
    </citation>
    <scope>NUCLEOTIDE SEQUENCE [LARGE SCALE GENOMIC DNA]</scope>
    <source>
        <strain evidence="3">FAR1</strain>
    </source>
</reference>
<feature type="compositionally biased region" description="Basic and acidic residues" evidence="1">
    <location>
        <begin position="115"/>
        <end position="125"/>
    </location>
</feature>
<reference evidence="2" key="2">
    <citation type="submission" date="2020-05" db="UniProtKB">
        <authorList>
            <consortium name="EnsemblMetazoa"/>
        </authorList>
    </citation>
    <scope>IDENTIFICATION</scope>
    <source>
        <strain evidence="2">FAR1</strain>
    </source>
</reference>
<dbReference type="VEuPathDB" id="VectorBase:AFAF018418"/>
<accession>A0A182QWR6</accession>
<feature type="compositionally biased region" description="Low complexity" evidence="1">
    <location>
        <begin position="24"/>
        <end position="35"/>
    </location>
</feature>
<evidence type="ECO:0000313" key="2">
    <source>
        <dbReference type="EnsemblMetazoa" id="AFAF018418-PA"/>
    </source>
</evidence>
<name>A0A182QWR6_9DIPT</name>
<dbReference type="EnsemblMetazoa" id="AFAF018418-RA">
    <property type="protein sequence ID" value="AFAF018418-PA"/>
    <property type="gene ID" value="AFAF018418"/>
</dbReference>
<organism evidence="2 3">
    <name type="scientific">Anopheles farauti</name>
    <dbReference type="NCBI Taxonomy" id="69004"/>
    <lineage>
        <taxon>Eukaryota</taxon>
        <taxon>Metazoa</taxon>
        <taxon>Ecdysozoa</taxon>
        <taxon>Arthropoda</taxon>
        <taxon>Hexapoda</taxon>
        <taxon>Insecta</taxon>
        <taxon>Pterygota</taxon>
        <taxon>Neoptera</taxon>
        <taxon>Endopterygota</taxon>
        <taxon>Diptera</taxon>
        <taxon>Nematocera</taxon>
        <taxon>Culicoidea</taxon>
        <taxon>Culicidae</taxon>
        <taxon>Anophelinae</taxon>
        <taxon>Anopheles</taxon>
    </lineage>
</organism>
<feature type="compositionally biased region" description="Polar residues" evidence="1">
    <location>
        <begin position="81"/>
        <end position="91"/>
    </location>
</feature>
<sequence>MPYFSSWVSMRPIPPRNTNASEPSRNSLRNSSTTSVKYFTKAGAESERDWNQDPQQPKNAITKLITPTVMNMQSALRTACSYHTTSPTSSNRKYRSHPLTPSQPITWKSSIQSDTIDRDNRRKEAPQMGKDPSGEFARKRGHWTIWAQMLRTRPKSTDADHDTSGCDRLVGNV</sequence>
<feature type="region of interest" description="Disordered" evidence="1">
    <location>
        <begin position="1"/>
        <end position="58"/>
    </location>
</feature>
<evidence type="ECO:0000256" key="1">
    <source>
        <dbReference type="SAM" id="MobiDB-lite"/>
    </source>
</evidence>
<evidence type="ECO:0000313" key="3">
    <source>
        <dbReference type="Proteomes" id="UP000075886"/>
    </source>
</evidence>
<feature type="compositionally biased region" description="Basic and acidic residues" evidence="1">
    <location>
        <begin position="155"/>
        <end position="165"/>
    </location>
</feature>
<protein>
    <submittedName>
        <fullName evidence="2">Uncharacterized protein</fullName>
    </submittedName>
</protein>
<dbReference type="AlphaFoldDB" id="A0A182QWR6"/>
<proteinExistence type="predicted"/>
<feature type="compositionally biased region" description="Polar residues" evidence="1">
    <location>
        <begin position="99"/>
        <end position="114"/>
    </location>
</feature>
<feature type="region of interest" description="Disordered" evidence="1">
    <location>
        <begin position="153"/>
        <end position="173"/>
    </location>
</feature>
<feature type="region of interest" description="Disordered" evidence="1">
    <location>
        <begin position="81"/>
        <end position="140"/>
    </location>
</feature>
<dbReference type="Proteomes" id="UP000075886">
    <property type="component" value="Unassembled WGS sequence"/>
</dbReference>
<dbReference type="EMBL" id="AXCN02000388">
    <property type="status" value="NOT_ANNOTATED_CDS"/>
    <property type="molecule type" value="Genomic_DNA"/>
</dbReference>